<dbReference type="STRING" id="70415.A0A5S6QQK1"/>
<dbReference type="InterPro" id="IPR040128">
    <property type="entry name" value="T25E4.2-like"/>
</dbReference>
<dbReference type="Proteomes" id="UP000046395">
    <property type="component" value="Unassembled WGS sequence"/>
</dbReference>
<dbReference type="AlphaFoldDB" id="A0A5S6QQK1"/>
<proteinExistence type="predicted"/>
<keyword evidence="1" id="KW-1133">Transmembrane helix</keyword>
<dbReference type="Gene3D" id="3.40.190.10">
    <property type="entry name" value="Periplasmic binding protein-like II"/>
    <property type="match status" value="1"/>
</dbReference>
<evidence type="ECO:0000256" key="1">
    <source>
        <dbReference type="SAM" id="Phobius"/>
    </source>
</evidence>
<keyword evidence="1" id="KW-0472">Membrane</keyword>
<sequence>MKPECYNSTERNCDLGLELEIVTTISKVLNLNVEFVYTKESGCGKKLPHSRVWTGLLGMLQRNEIDITGNLCDVFYDRTQEFEVSMPVVEHEQAYLLRLPIAGSTSFIAAVPFSNAAWYTIGFFIIAFFLAAVLHEQAKYEHSGLCDAACRCAQHLESICFQYNHIPRFFHWLCFLTTVLALKMAYVNYIRSALMHPKPVLAPFTNIDELTDQLLKNKYRLMHYFQNPVDVMPSCLPSSCKRLLEALNLTGVHFVADSSPRNLLNELLTHDNLVLVKGKFFLQIYLKEFKQRSKFWLISDRQVSMKFTSFFWKKRFPHAKGFNSFLAAMGDASKLLGKKYVGLVRDTVHSEPFVHGNELQETSVSLSDMRGAFVHFGAFVTVGCFVLLLEKVSPTIETSNGYRNRAIRKQRSWRKILLRNCYCSHQTGCIHCQAYQ</sequence>
<feature type="transmembrane region" description="Helical" evidence="1">
    <location>
        <begin position="116"/>
        <end position="135"/>
    </location>
</feature>
<name>A0A5S6QQK1_TRIMR</name>
<evidence type="ECO:0000313" key="2">
    <source>
        <dbReference type="Proteomes" id="UP000046395"/>
    </source>
</evidence>
<evidence type="ECO:0000313" key="3">
    <source>
        <dbReference type="WBParaSite" id="TMUE_2000009449.1"/>
    </source>
</evidence>
<accession>A0A5S6QQK1</accession>
<protein>
    <submittedName>
        <fullName evidence="3">Ionotropic glutamate receptor L-glutamate and glycine-binding domain-containing protein</fullName>
    </submittedName>
</protein>
<dbReference type="PANTHER" id="PTHR22714">
    <property type="entry name" value="PROTEIN CBG02446-RELATED"/>
    <property type="match status" value="1"/>
</dbReference>
<reference evidence="3" key="1">
    <citation type="submission" date="2019-12" db="UniProtKB">
        <authorList>
            <consortium name="WormBaseParasite"/>
        </authorList>
    </citation>
    <scope>IDENTIFICATION</scope>
</reference>
<feature type="transmembrane region" description="Helical" evidence="1">
    <location>
        <begin position="169"/>
        <end position="189"/>
    </location>
</feature>
<dbReference type="PANTHER" id="PTHR22714:SF2">
    <property type="entry name" value="IONOTROPIC GLUTAMATE RECEPTOR L-GLUTAMATE AND GLYCINE-BINDING DOMAIN-CONTAINING PROTEIN"/>
    <property type="match status" value="1"/>
</dbReference>
<keyword evidence="1" id="KW-0812">Transmembrane</keyword>
<dbReference type="SUPFAM" id="SSF53850">
    <property type="entry name" value="Periplasmic binding protein-like II"/>
    <property type="match status" value="1"/>
</dbReference>
<organism evidence="2 3">
    <name type="scientific">Trichuris muris</name>
    <name type="common">Mouse whipworm</name>
    <dbReference type="NCBI Taxonomy" id="70415"/>
    <lineage>
        <taxon>Eukaryota</taxon>
        <taxon>Metazoa</taxon>
        <taxon>Ecdysozoa</taxon>
        <taxon>Nematoda</taxon>
        <taxon>Enoplea</taxon>
        <taxon>Dorylaimia</taxon>
        <taxon>Trichinellida</taxon>
        <taxon>Trichuridae</taxon>
        <taxon>Trichuris</taxon>
    </lineage>
</organism>
<feature type="transmembrane region" description="Helical" evidence="1">
    <location>
        <begin position="372"/>
        <end position="389"/>
    </location>
</feature>
<keyword evidence="2" id="KW-1185">Reference proteome</keyword>
<dbReference type="WBParaSite" id="TMUE_2000009449.1">
    <property type="protein sequence ID" value="TMUE_2000009449.1"/>
    <property type="gene ID" value="WBGene00291442"/>
</dbReference>